<dbReference type="Gene3D" id="3.10.129.10">
    <property type="entry name" value="Hotdog Thioesterase"/>
    <property type="match status" value="1"/>
</dbReference>
<dbReference type="SUPFAM" id="SSF54637">
    <property type="entry name" value="Thioesterase/thiol ester dehydrase-isomerase"/>
    <property type="match status" value="1"/>
</dbReference>
<gene>
    <name evidence="2" type="ORF">B7463_g6930</name>
</gene>
<accession>A0A3E2H7N1</accession>
<evidence type="ECO:0000256" key="1">
    <source>
        <dbReference type="SAM" id="Phobius"/>
    </source>
</evidence>
<reference evidence="2 3" key="1">
    <citation type="submission" date="2018-05" db="EMBL/GenBank/DDBJ databases">
        <title>Draft genome sequence of Scytalidium lignicola DSM 105466, a ubiquitous saprotrophic fungus.</title>
        <authorList>
            <person name="Buettner E."/>
            <person name="Gebauer A.M."/>
            <person name="Hofrichter M."/>
            <person name="Liers C."/>
            <person name="Kellner H."/>
        </authorList>
    </citation>
    <scope>NUCLEOTIDE SEQUENCE [LARGE SCALE GENOMIC DNA]</scope>
    <source>
        <strain evidence="2 3">DSM 105466</strain>
    </source>
</reference>
<dbReference type="OrthoDB" id="4126304at2759"/>
<feature type="non-terminal residue" evidence="2">
    <location>
        <position position="219"/>
    </location>
</feature>
<organism evidence="2 3">
    <name type="scientific">Scytalidium lignicola</name>
    <name type="common">Hyphomycete</name>
    <dbReference type="NCBI Taxonomy" id="5539"/>
    <lineage>
        <taxon>Eukaryota</taxon>
        <taxon>Fungi</taxon>
        <taxon>Dikarya</taxon>
        <taxon>Ascomycota</taxon>
        <taxon>Pezizomycotina</taxon>
        <taxon>Leotiomycetes</taxon>
        <taxon>Leotiomycetes incertae sedis</taxon>
        <taxon>Scytalidium</taxon>
    </lineage>
</organism>
<dbReference type="AlphaFoldDB" id="A0A3E2H7N1"/>
<keyword evidence="1" id="KW-0812">Transmembrane</keyword>
<feature type="non-terminal residue" evidence="2">
    <location>
        <position position="1"/>
    </location>
</feature>
<name>A0A3E2H7N1_SCYLI</name>
<protein>
    <recommendedName>
        <fullName evidence="4">Thioesterase domain-containing protein</fullName>
    </recommendedName>
</protein>
<evidence type="ECO:0008006" key="4">
    <source>
        <dbReference type="Google" id="ProtNLM"/>
    </source>
</evidence>
<dbReference type="GO" id="GO:0047617">
    <property type="term" value="F:fatty acyl-CoA hydrolase activity"/>
    <property type="evidence" value="ECO:0007669"/>
    <property type="project" value="InterPro"/>
</dbReference>
<evidence type="ECO:0000313" key="3">
    <source>
        <dbReference type="Proteomes" id="UP000258309"/>
    </source>
</evidence>
<dbReference type="Proteomes" id="UP000258309">
    <property type="component" value="Unassembled WGS sequence"/>
</dbReference>
<feature type="transmembrane region" description="Helical" evidence="1">
    <location>
        <begin position="33"/>
        <end position="57"/>
    </location>
</feature>
<dbReference type="InterPro" id="IPR039298">
    <property type="entry name" value="ACOT13"/>
</dbReference>
<keyword evidence="1" id="KW-0472">Membrane</keyword>
<keyword evidence="3" id="KW-1185">Reference proteome</keyword>
<sequence length="219" mass="24169">MGRPAKTGKDAFDAVLGLTEEYHRRMKERNFQVTSSSTSFLVSMSTEYIMLIIWSIFRGLCLFDDQGFEKSLMDNLKLVTVEPDGTVVFSLFLGPEYHHVGGSLHGAAAALILGEQISSPRVRDILTYFTDQCTSLSISPHSAPGYWEWVGGVSRAFSVSCLRAAPANTTVHVRCKVVSIGNTAVLVRGEITSSDEKVIYNVIDHNKLNVRLQPKKANL</sequence>
<keyword evidence="1" id="KW-1133">Transmembrane helix</keyword>
<dbReference type="STRING" id="5539.A0A3E2H7N1"/>
<dbReference type="InterPro" id="IPR029069">
    <property type="entry name" value="HotDog_dom_sf"/>
</dbReference>
<dbReference type="PANTHER" id="PTHR21660">
    <property type="entry name" value="THIOESTERASE SUPERFAMILY MEMBER-RELATED"/>
    <property type="match status" value="1"/>
</dbReference>
<evidence type="ECO:0000313" key="2">
    <source>
        <dbReference type="EMBL" id="RFU29405.1"/>
    </source>
</evidence>
<comment type="caution">
    <text evidence="2">The sequence shown here is derived from an EMBL/GenBank/DDBJ whole genome shotgun (WGS) entry which is preliminary data.</text>
</comment>
<dbReference type="EMBL" id="NCSJ02000129">
    <property type="protein sequence ID" value="RFU29405.1"/>
    <property type="molecule type" value="Genomic_DNA"/>
</dbReference>
<dbReference type="PANTHER" id="PTHR21660:SF9">
    <property type="entry name" value="THIOESTERASE DOMAIN-CONTAINING PROTEIN"/>
    <property type="match status" value="1"/>
</dbReference>
<proteinExistence type="predicted"/>